<dbReference type="Proteomes" id="UP001148629">
    <property type="component" value="Unassembled WGS sequence"/>
</dbReference>
<evidence type="ECO:0000313" key="1">
    <source>
        <dbReference type="EMBL" id="KAJ3524702.1"/>
    </source>
</evidence>
<proteinExistence type="predicted"/>
<gene>
    <name evidence="1" type="ORF">NM208_g11956</name>
</gene>
<sequence>MSTPSSIGLDQTPAVVEWQWNGVTCSLATPDPSNTSIRLTIRLDSTRLRTMYALFEILVPLKLKDIPGSSSVFLRICPSSITSFAFSSSTSTPETIKQRFGSAALCLDFRLNKNPTVLVPSSVREPVAAARSRSARVLDAVYQLSRATALSVYIKDAILSNDELQSISSGVELGHLKPFPSLDYDISRMYGGKGAKTTTLPGPKPPPYSEDEPPPPLSPPTYDRKRARQSTDDERDSTSQIWAELRTINKRDAMRTTAVEALKQENQELRADNATLRAQLTTLEKSHQDLEEDVAELKRAMMDMEDTKDTEKIEMQDDIIALTNRVDYVERGKDDDAFLERVTKDVLHEMATRLSGD</sequence>
<reference evidence="1" key="1">
    <citation type="submission" date="2022-08" db="EMBL/GenBank/DDBJ databases">
        <title>Genome Sequence of Fusarium decemcellulare.</title>
        <authorList>
            <person name="Buettner E."/>
        </authorList>
    </citation>
    <scope>NUCLEOTIDE SEQUENCE</scope>
    <source>
        <strain evidence="1">Babe19</strain>
    </source>
</reference>
<comment type="caution">
    <text evidence="1">The sequence shown here is derived from an EMBL/GenBank/DDBJ whole genome shotgun (WGS) entry which is preliminary data.</text>
</comment>
<keyword evidence="2" id="KW-1185">Reference proteome</keyword>
<name>A0ACC1RSL2_9HYPO</name>
<protein>
    <submittedName>
        <fullName evidence="1">Uncharacterized protein</fullName>
    </submittedName>
</protein>
<organism evidence="1 2">
    <name type="scientific">Fusarium decemcellulare</name>
    <dbReference type="NCBI Taxonomy" id="57161"/>
    <lineage>
        <taxon>Eukaryota</taxon>
        <taxon>Fungi</taxon>
        <taxon>Dikarya</taxon>
        <taxon>Ascomycota</taxon>
        <taxon>Pezizomycotina</taxon>
        <taxon>Sordariomycetes</taxon>
        <taxon>Hypocreomycetidae</taxon>
        <taxon>Hypocreales</taxon>
        <taxon>Nectriaceae</taxon>
        <taxon>Fusarium</taxon>
        <taxon>Fusarium decemcellulare species complex</taxon>
    </lineage>
</organism>
<evidence type="ECO:0000313" key="2">
    <source>
        <dbReference type="Proteomes" id="UP001148629"/>
    </source>
</evidence>
<dbReference type="EMBL" id="JANRMS010002033">
    <property type="protein sequence ID" value="KAJ3524702.1"/>
    <property type="molecule type" value="Genomic_DNA"/>
</dbReference>
<accession>A0ACC1RSL2</accession>